<dbReference type="InterPro" id="IPR030392">
    <property type="entry name" value="S74_ICA"/>
</dbReference>
<keyword evidence="3" id="KW-1185">Reference proteome</keyword>
<dbReference type="RefSeq" id="WP_148403557.1">
    <property type="nucleotide sequence ID" value="NZ_VSKK01000001.1"/>
</dbReference>
<reference evidence="2 3" key="1">
    <citation type="submission" date="2019-08" db="EMBL/GenBank/DDBJ databases">
        <title>Genomes of Antarctic Bizionia species.</title>
        <authorList>
            <person name="Bowman J.P."/>
        </authorList>
    </citation>
    <scope>NUCLEOTIDE SEQUENCE [LARGE SCALE GENOMIC DNA]</scope>
    <source>
        <strain evidence="2 3">ADA-4</strain>
    </source>
</reference>
<dbReference type="Gene3D" id="1.10.10.10">
    <property type="entry name" value="Winged helix-like DNA-binding domain superfamily/Winged helix DNA-binding domain"/>
    <property type="match status" value="1"/>
</dbReference>
<dbReference type="Pfam" id="PF13884">
    <property type="entry name" value="Peptidase_S74"/>
    <property type="match status" value="1"/>
</dbReference>
<dbReference type="EMBL" id="VSKK01000001">
    <property type="protein sequence ID" value="TYB79829.1"/>
    <property type="molecule type" value="Genomic_DNA"/>
</dbReference>
<dbReference type="OrthoDB" id="1430919at2"/>
<sequence length="408" mass="44522">MFKITSFPRILFVFIFMFVLQTEVFAQVGIGTTSPAPGAVLDVTSTNKGFLVPRVDIADLSTIAPVTGGTTAGLLVWNTNATTGIGYHYWNGSRWIPFGNGGINWALIGNAATTANFIGTTNNTPLNVRTNNIERMRILGNGNIGIRTTTPSNMFQMTNGGLAVGANAMASFDNLGTTGVSLSGYNSSTNNPYNSIEGVTNYNGTTYVTSGVFGLAINASLTHQAIGVRGAANGRDGIGVYGTRQNVGGILGWGGLFVNDLGYTGFFGTISDEKTKKNISQIQDALYIVKQLKPVTYYFDLEKYPNMGLNDKMEYGFIAQEVRDVLPEVTRIKALDTNATSENIPYQMKENKNESFVVLDYTRIIPILTKGMQEQQKIIETQNDRIFTLEVKIIELESRMNVLIKRQN</sequence>
<feature type="domain" description="Peptidase S74" evidence="1">
    <location>
        <begin position="271"/>
        <end position="386"/>
    </location>
</feature>
<evidence type="ECO:0000259" key="1">
    <source>
        <dbReference type="PROSITE" id="PS51688"/>
    </source>
</evidence>
<evidence type="ECO:0000313" key="2">
    <source>
        <dbReference type="EMBL" id="TYB79829.1"/>
    </source>
</evidence>
<evidence type="ECO:0000313" key="3">
    <source>
        <dbReference type="Proteomes" id="UP000323720"/>
    </source>
</evidence>
<comment type="caution">
    <text evidence="2">The sequence shown here is derived from an EMBL/GenBank/DDBJ whole genome shotgun (WGS) entry which is preliminary data.</text>
</comment>
<gene>
    <name evidence="2" type="ORF">ES674_08800</name>
</gene>
<dbReference type="AlphaFoldDB" id="A0A5D0RFI9"/>
<organism evidence="2 3">
    <name type="scientific">Bizionia myxarmorum</name>
    <dbReference type="NCBI Taxonomy" id="291186"/>
    <lineage>
        <taxon>Bacteria</taxon>
        <taxon>Pseudomonadati</taxon>
        <taxon>Bacteroidota</taxon>
        <taxon>Flavobacteriia</taxon>
        <taxon>Flavobacteriales</taxon>
        <taxon>Flavobacteriaceae</taxon>
        <taxon>Bizionia</taxon>
    </lineage>
</organism>
<dbReference type="Proteomes" id="UP000323720">
    <property type="component" value="Unassembled WGS sequence"/>
</dbReference>
<accession>A0A5D0RFI9</accession>
<proteinExistence type="predicted"/>
<name>A0A5D0RFI9_9FLAO</name>
<protein>
    <submittedName>
        <fullName evidence="2">Tail fiber domain-containing protein</fullName>
    </submittedName>
</protein>
<dbReference type="InterPro" id="IPR036388">
    <property type="entry name" value="WH-like_DNA-bd_sf"/>
</dbReference>
<dbReference type="PROSITE" id="PS51688">
    <property type="entry name" value="ICA"/>
    <property type="match status" value="1"/>
</dbReference>